<dbReference type="PROSITE" id="PS51375">
    <property type="entry name" value="PPR"/>
    <property type="match status" value="2"/>
</dbReference>
<gene>
    <name evidence="3" type="ORF">CCMP2556_LOCUS8919</name>
</gene>
<reference evidence="3 4" key="1">
    <citation type="submission" date="2024-02" db="EMBL/GenBank/DDBJ databases">
        <authorList>
            <person name="Chen Y."/>
            <person name="Shah S."/>
            <person name="Dougan E. K."/>
            <person name="Thang M."/>
            <person name="Chan C."/>
        </authorList>
    </citation>
    <scope>NUCLEOTIDE SEQUENCE [LARGE SCALE GENOMIC DNA]</scope>
</reference>
<keyword evidence="1" id="KW-0677">Repeat</keyword>
<accession>A0ABP0IZU4</accession>
<name>A0ABP0IZU4_9DINO</name>
<feature type="repeat" description="PPR" evidence="2">
    <location>
        <begin position="159"/>
        <end position="193"/>
    </location>
</feature>
<dbReference type="Pfam" id="PF13812">
    <property type="entry name" value="PPR_3"/>
    <property type="match status" value="1"/>
</dbReference>
<dbReference type="InterPro" id="IPR011990">
    <property type="entry name" value="TPR-like_helical_dom_sf"/>
</dbReference>
<keyword evidence="4" id="KW-1185">Reference proteome</keyword>
<dbReference type="EMBL" id="CAXAMN010004091">
    <property type="protein sequence ID" value="CAK9007620.1"/>
    <property type="molecule type" value="Genomic_DNA"/>
</dbReference>
<evidence type="ECO:0000256" key="2">
    <source>
        <dbReference type="PROSITE-ProRule" id="PRU00708"/>
    </source>
</evidence>
<sequence>MCLLHVQSDQISQNARLAAVQFAGKWQHALETSACATVDTCGDVASLGAAHQLCAWSGSCCASGKNTIASACQKALAWLQACALILGMESSGLQEDIVSFNTFISTLESESIWSLAVDGLQVAGLRPSRVTFSTSISSCSKATAWHQALERLQRPEAESEISYGAALSACERGCKWQPALQLLHRMPQREMMPQKVCHNAVLSAFARIGLWQPASHLLDGMRGRRAAPDEVSSNAAISACEKRSGLWDVSLVLLGGIAGLAAKCTSITFNAVISACETVLHWPRSFALLQHMASAPLTLQNVGCNAALGACQKALEWQRALGVLRFMRGVDASFSEITCNVSIKACENGRWRPALMLLQCLLIAALQPSDVAYNALLASLQVAGLWQHGVEAFSDLESKDISPDITTYNSVIGLYEGVAHFRSGLPLQEAMNSLAIRSLRSM</sequence>
<comment type="caution">
    <text evidence="3">The sequence shown here is derived from an EMBL/GenBank/DDBJ whole genome shotgun (WGS) entry which is preliminary data.</text>
</comment>
<evidence type="ECO:0000256" key="1">
    <source>
        <dbReference type="ARBA" id="ARBA00022737"/>
    </source>
</evidence>
<evidence type="ECO:0000313" key="3">
    <source>
        <dbReference type="EMBL" id="CAK9007620.1"/>
    </source>
</evidence>
<dbReference type="Gene3D" id="1.25.40.10">
    <property type="entry name" value="Tetratricopeptide repeat domain"/>
    <property type="match status" value="3"/>
</dbReference>
<dbReference type="Proteomes" id="UP001642484">
    <property type="component" value="Unassembled WGS sequence"/>
</dbReference>
<feature type="repeat" description="PPR" evidence="2">
    <location>
        <begin position="369"/>
        <end position="403"/>
    </location>
</feature>
<dbReference type="InterPro" id="IPR002885">
    <property type="entry name" value="PPR_rpt"/>
</dbReference>
<dbReference type="PANTHER" id="PTHR47447:SF17">
    <property type="entry name" value="OS12G0638900 PROTEIN"/>
    <property type="match status" value="1"/>
</dbReference>
<dbReference type="Pfam" id="PF01535">
    <property type="entry name" value="PPR"/>
    <property type="match status" value="1"/>
</dbReference>
<proteinExistence type="predicted"/>
<evidence type="ECO:0000313" key="4">
    <source>
        <dbReference type="Proteomes" id="UP001642484"/>
    </source>
</evidence>
<protein>
    <recommendedName>
        <fullName evidence="5">Pentatricopeptide repeat-containing protein, chloroplastic</fullName>
    </recommendedName>
</protein>
<evidence type="ECO:0008006" key="5">
    <source>
        <dbReference type="Google" id="ProtNLM"/>
    </source>
</evidence>
<dbReference type="PANTHER" id="PTHR47447">
    <property type="entry name" value="OS03G0856100 PROTEIN"/>
    <property type="match status" value="1"/>
</dbReference>
<organism evidence="3 4">
    <name type="scientific">Durusdinium trenchii</name>
    <dbReference type="NCBI Taxonomy" id="1381693"/>
    <lineage>
        <taxon>Eukaryota</taxon>
        <taxon>Sar</taxon>
        <taxon>Alveolata</taxon>
        <taxon>Dinophyceae</taxon>
        <taxon>Suessiales</taxon>
        <taxon>Symbiodiniaceae</taxon>
        <taxon>Durusdinium</taxon>
    </lineage>
</organism>